<dbReference type="InterPro" id="IPR029000">
    <property type="entry name" value="Cyclophilin-like_dom_sf"/>
</dbReference>
<accession>A0AB34L2F6</accession>
<dbReference type="Gene3D" id="2.40.100.10">
    <property type="entry name" value="Cyclophilin-like"/>
    <property type="match status" value="1"/>
</dbReference>
<feature type="domain" description="PPIase cyclophilin-type" evidence="6">
    <location>
        <begin position="10"/>
        <end position="169"/>
    </location>
</feature>
<dbReference type="PANTHER" id="PTHR11071">
    <property type="entry name" value="PEPTIDYL-PROLYL CIS-TRANS ISOMERASE"/>
    <property type="match status" value="1"/>
</dbReference>
<evidence type="ECO:0000259" key="6">
    <source>
        <dbReference type="PROSITE" id="PS50072"/>
    </source>
</evidence>
<evidence type="ECO:0000313" key="8">
    <source>
        <dbReference type="Proteomes" id="UP000803884"/>
    </source>
</evidence>
<dbReference type="PROSITE" id="PS00170">
    <property type="entry name" value="CSA_PPIASE_1"/>
    <property type="match status" value="1"/>
</dbReference>
<organism evidence="7 8">
    <name type="scientific">Cladosporium halotolerans</name>
    <dbReference type="NCBI Taxonomy" id="1052096"/>
    <lineage>
        <taxon>Eukaryota</taxon>
        <taxon>Fungi</taxon>
        <taxon>Dikarya</taxon>
        <taxon>Ascomycota</taxon>
        <taxon>Pezizomycotina</taxon>
        <taxon>Dothideomycetes</taxon>
        <taxon>Dothideomycetidae</taxon>
        <taxon>Cladosporiales</taxon>
        <taxon>Cladosporiaceae</taxon>
        <taxon>Cladosporium</taxon>
    </lineage>
</organism>
<comment type="caution">
    <text evidence="7">The sequence shown here is derived from an EMBL/GenBank/DDBJ whole genome shotgun (WGS) entry which is preliminary data.</text>
</comment>
<feature type="compositionally biased region" description="Basic residues" evidence="5">
    <location>
        <begin position="259"/>
        <end position="273"/>
    </location>
</feature>
<evidence type="ECO:0000256" key="3">
    <source>
        <dbReference type="ARBA" id="ARBA00023110"/>
    </source>
</evidence>
<dbReference type="AlphaFoldDB" id="A0AB34L2F6"/>
<dbReference type="PANTHER" id="PTHR11071:SF561">
    <property type="entry name" value="PEPTIDYL-PROLYL CIS-TRANS ISOMERASE D-RELATED"/>
    <property type="match status" value="1"/>
</dbReference>
<dbReference type="FunFam" id="2.40.100.10:FF:000025">
    <property type="entry name" value="Peptidyl-prolyl cis-trans isomerase CYP19-2"/>
    <property type="match status" value="1"/>
</dbReference>
<feature type="compositionally biased region" description="Basic and acidic residues" evidence="5">
    <location>
        <begin position="297"/>
        <end position="346"/>
    </location>
</feature>
<comment type="catalytic activity">
    <reaction evidence="1">
        <text>[protein]-peptidylproline (omega=180) = [protein]-peptidylproline (omega=0)</text>
        <dbReference type="Rhea" id="RHEA:16237"/>
        <dbReference type="Rhea" id="RHEA-COMP:10747"/>
        <dbReference type="Rhea" id="RHEA-COMP:10748"/>
        <dbReference type="ChEBI" id="CHEBI:83833"/>
        <dbReference type="ChEBI" id="CHEBI:83834"/>
        <dbReference type="EC" id="5.2.1.8"/>
    </reaction>
</comment>
<dbReference type="GO" id="GO:0005737">
    <property type="term" value="C:cytoplasm"/>
    <property type="evidence" value="ECO:0007669"/>
    <property type="project" value="TreeGrafter"/>
</dbReference>
<keyword evidence="4" id="KW-0413">Isomerase</keyword>
<dbReference type="InterPro" id="IPR002130">
    <property type="entry name" value="Cyclophilin-type_PPIase_dom"/>
</dbReference>
<keyword evidence="8" id="KW-1185">Reference proteome</keyword>
<dbReference type="SUPFAM" id="SSF50891">
    <property type="entry name" value="Cyclophilin-like"/>
    <property type="match status" value="1"/>
</dbReference>
<protein>
    <recommendedName>
        <fullName evidence="2">peptidylprolyl isomerase</fullName>
        <ecNumber evidence="2">5.2.1.8</ecNumber>
    </recommendedName>
</protein>
<evidence type="ECO:0000256" key="5">
    <source>
        <dbReference type="SAM" id="MobiDB-lite"/>
    </source>
</evidence>
<dbReference type="EC" id="5.2.1.8" evidence="2"/>
<sequence length="385" mass="43729">MATSDRPRVFLDVDVDGQPAGRLVFELFSDQAPKTCENFRQLCAAEHHGMSYAKSPFHRVIDEFMVQGGDIANGDGTGVASIYGGEFEDENLEWRDMDAAGLLCSANRGRDTNGSQFFITLEPCSHLKGKHTIFGHVVSGQEILDKIAKVAVDDNDRPLRPVLVSRCGELVQKKKQNRITTEDSAVSNSRDRGRRRRSDSSDFDMSATPPPRPVQRHRRQSDNVIDEGLRGRPRQRSASHSPSLASQDSEEGDTALTEKHKRKRSPSPSRHKIAPTPSNDESSYEQRRRRSLPNQYAEDRAQRYRDDEDRYRPSPRRNDDRYAGRRDDRPRPRQNDRYRPRDRYTDFGRLGGGDGRLGSGDTSENDPPVKYKGRGSMKYREPGRL</sequence>
<dbReference type="PRINTS" id="PR00153">
    <property type="entry name" value="CSAPPISMRASE"/>
</dbReference>
<feature type="compositionally biased region" description="Polar residues" evidence="5">
    <location>
        <begin position="238"/>
        <end position="247"/>
    </location>
</feature>
<dbReference type="EMBL" id="JAAQHG020000002">
    <property type="protein sequence ID" value="KAL1590671.1"/>
    <property type="molecule type" value="Genomic_DNA"/>
</dbReference>
<proteinExistence type="predicted"/>
<evidence type="ECO:0000256" key="4">
    <source>
        <dbReference type="ARBA" id="ARBA00023235"/>
    </source>
</evidence>
<dbReference type="GO" id="GO:0016018">
    <property type="term" value="F:cyclosporin A binding"/>
    <property type="evidence" value="ECO:0007669"/>
    <property type="project" value="TreeGrafter"/>
</dbReference>
<dbReference type="GeneID" id="96002198"/>
<dbReference type="InterPro" id="IPR020892">
    <property type="entry name" value="Cyclophilin-type_PPIase_CS"/>
</dbReference>
<feature type="region of interest" description="Disordered" evidence="5">
    <location>
        <begin position="173"/>
        <end position="385"/>
    </location>
</feature>
<reference evidence="7 8" key="1">
    <citation type="journal article" date="2020" name="Microbiol. Resour. Announc.">
        <title>Draft Genome Sequence of a Cladosporium Species Isolated from the Mesophotic Ascidian Didemnum maculosum.</title>
        <authorList>
            <person name="Gioti A."/>
            <person name="Siaperas R."/>
            <person name="Nikolaivits E."/>
            <person name="Le Goff G."/>
            <person name="Ouazzani J."/>
            <person name="Kotoulas G."/>
            <person name="Topakas E."/>
        </authorList>
    </citation>
    <scope>NUCLEOTIDE SEQUENCE [LARGE SCALE GENOMIC DNA]</scope>
    <source>
        <strain evidence="7 8">TM138-S3</strain>
    </source>
</reference>
<gene>
    <name evidence="7" type="ORF">WHR41_00754</name>
</gene>
<feature type="compositionally biased region" description="Gly residues" evidence="5">
    <location>
        <begin position="349"/>
        <end position="358"/>
    </location>
</feature>
<dbReference type="RefSeq" id="XP_069233776.1">
    <property type="nucleotide sequence ID" value="XM_069369360.1"/>
</dbReference>
<evidence type="ECO:0000256" key="1">
    <source>
        <dbReference type="ARBA" id="ARBA00000971"/>
    </source>
</evidence>
<dbReference type="PROSITE" id="PS50072">
    <property type="entry name" value="CSA_PPIASE_2"/>
    <property type="match status" value="1"/>
</dbReference>
<dbReference type="Pfam" id="PF00160">
    <property type="entry name" value="Pro_isomerase"/>
    <property type="match status" value="1"/>
</dbReference>
<dbReference type="Proteomes" id="UP000803884">
    <property type="component" value="Unassembled WGS sequence"/>
</dbReference>
<evidence type="ECO:0000256" key="2">
    <source>
        <dbReference type="ARBA" id="ARBA00013194"/>
    </source>
</evidence>
<keyword evidence="3" id="KW-0697">Rotamase</keyword>
<dbReference type="GO" id="GO:0006457">
    <property type="term" value="P:protein folding"/>
    <property type="evidence" value="ECO:0007669"/>
    <property type="project" value="InterPro"/>
</dbReference>
<name>A0AB34L2F6_9PEZI</name>
<dbReference type="GO" id="GO:0003755">
    <property type="term" value="F:peptidyl-prolyl cis-trans isomerase activity"/>
    <property type="evidence" value="ECO:0007669"/>
    <property type="project" value="UniProtKB-KW"/>
</dbReference>
<evidence type="ECO:0000313" key="7">
    <source>
        <dbReference type="EMBL" id="KAL1590671.1"/>
    </source>
</evidence>